<reference evidence="2" key="2">
    <citation type="submission" date="2019-07" db="EMBL/GenBank/DDBJ databases">
        <authorList>
            <person name="Whitman W."/>
            <person name="Huntemann M."/>
            <person name="Clum A."/>
            <person name="Pillay M."/>
            <person name="Palaniappan K."/>
            <person name="Varghese N."/>
            <person name="Mikhailova N."/>
            <person name="Stamatis D."/>
            <person name="Reddy T."/>
            <person name="Daum C."/>
            <person name="Shapiro N."/>
            <person name="Ivanova N."/>
            <person name="Kyrpides N."/>
            <person name="Woyke T."/>
        </authorList>
    </citation>
    <scope>NUCLEOTIDE SEQUENCE</scope>
    <source>
        <strain evidence="2">CGMCC 1.10685</strain>
    </source>
</reference>
<evidence type="ECO:0000313" key="2">
    <source>
        <dbReference type="EMBL" id="TWI42091.1"/>
    </source>
</evidence>
<name>A0A562PCE4_9BURK</name>
<dbReference type="InterPro" id="IPR008727">
    <property type="entry name" value="PAAR_motif"/>
</dbReference>
<dbReference type="Proteomes" id="UP000437862">
    <property type="component" value="Chromosome"/>
</dbReference>
<evidence type="ECO:0000313" key="1">
    <source>
        <dbReference type="EMBL" id="QGZ40141.1"/>
    </source>
</evidence>
<accession>A0A562PCE4</accession>
<dbReference type="Pfam" id="PF05488">
    <property type="entry name" value="PAAR_motif"/>
    <property type="match status" value="1"/>
</dbReference>
<proteinExistence type="predicted"/>
<dbReference type="CDD" id="cd14744">
    <property type="entry name" value="PAAR_CT_2"/>
    <property type="match status" value="1"/>
</dbReference>
<reference evidence="2 3" key="1">
    <citation type="journal article" date="2015" name="Stand. Genomic Sci.">
        <title>Genomic Encyclopedia of Bacterial and Archaeal Type Strains, Phase III: the genomes of soil and plant-associated and newly described type strains.</title>
        <authorList>
            <person name="Whitman W.B."/>
            <person name="Woyke T."/>
            <person name="Klenk H.P."/>
            <person name="Zhou Y."/>
            <person name="Lilburn T.G."/>
            <person name="Beck B.J."/>
            <person name="De Vos P."/>
            <person name="Vandamme P."/>
            <person name="Eisen J.A."/>
            <person name="Garrity G."/>
            <person name="Hugenholtz P."/>
            <person name="Kyrpides N.C."/>
        </authorList>
    </citation>
    <scope>NUCLEOTIDE SEQUENCE [LARGE SCALE GENOMIC DNA]</scope>
    <source>
        <strain evidence="2 3">CGMCC 1.10685</strain>
    </source>
</reference>
<organism evidence="2 3">
    <name type="scientific">Pseudoduganella flava</name>
    <dbReference type="NCBI Taxonomy" id="871742"/>
    <lineage>
        <taxon>Bacteria</taxon>
        <taxon>Pseudomonadati</taxon>
        <taxon>Pseudomonadota</taxon>
        <taxon>Betaproteobacteria</taxon>
        <taxon>Burkholderiales</taxon>
        <taxon>Oxalobacteraceae</taxon>
        <taxon>Telluria group</taxon>
        <taxon>Pseudoduganella</taxon>
    </lineage>
</organism>
<dbReference type="OrthoDB" id="197187at2"/>
<dbReference type="Proteomes" id="UP000315112">
    <property type="component" value="Unassembled WGS sequence"/>
</dbReference>
<sequence length="88" mass="8994">MKNVIRLGDPTSHGGKVMSVIATHFKVGGKAVALLGDKCVCPMPGHGVCTIVEGSDSHTIDGVPVAYHGHKTSCGATLISTCAEFSSD</sequence>
<reference evidence="1 4" key="3">
    <citation type="submission" date="2019-12" db="EMBL/GenBank/DDBJ databases">
        <title>Draft Genome Sequences of Six Type Strains of the Genus Massilia.</title>
        <authorList>
            <person name="Miess H."/>
            <person name="Frediansyah A."/>
            <person name="Goeker M."/>
            <person name="Gross H."/>
        </authorList>
    </citation>
    <scope>NUCLEOTIDE SEQUENCE [LARGE SCALE GENOMIC DNA]</scope>
    <source>
        <strain evidence="1 4">DSM 26639</strain>
    </source>
</reference>
<dbReference type="Gene3D" id="2.60.200.60">
    <property type="match status" value="1"/>
</dbReference>
<protein>
    <submittedName>
        <fullName evidence="1">PAAR domain-containing protein</fullName>
    </submittedName>
    <submittedName>
        <fullName evidence="2">Putative Zn-binding protein involved in type VI secretion</fullName>
    </submittedName>
</protein>
<dbReference type="RefSeq" id="WP_145881634.1">
    <property type="nucleotide sequence ID" value="NZ_CP046904.1"/>
</dbReference>
<dbReference type="EMBL" id="CP046904">
    <property type="protein sequence ID" value="QGZ40141.1"/>
    <property type="molecule type" value="Genomic_DNA"/>
</dbReference>
<evidence type="ECO:0000313" key="4">
    <source>
        <dbReference type="Proteomes" id="UP000437862"/>
    </source>
</evidence>
<evidence type="ECO:0000313" key="3">
    <source>
        <dbReference type="Proteomes" id="UP000315112"/>
    </source>
</evidence>
<dbReference type="EMBL" id="VLKW01000016">
    <property type="protein sequence ID" value="TWI42091.1"/>
    <property type="molecule type" value="Genomic_DNA"/>
</dbReference>
<keyword evidence="4" id="KW-1185">Reference proteome</keyword>
<gene>
    <name evidence="1" type="ORF">GO485_14525</name>
    <name evidence="2" type="ORF">IP92_05622</name>
</gene>
<dbReference type="AlphaFoldDB" id="A0A562PCE4"/>